<dbReference type="PANTHER" id="PTHR46663:SF3">
    <property type="entry name" value="SLL0267 PROTEIN"/>
    <property type="match status" value="1"/>
</dbReference>
<feature type="domain" description="PAC" evidence="4">
    <location>
        <begin position="223"/>
        <end position="275"/>
    </location>
</feature>
<dbReference type="AlphaFoldDB" id="A0A5R8M8M1"/>
<dbReference type="PANTHER" id="PTHR46663">
    <property type="entry name" value="DIGUANYLATE CYCLASE DGCT-RELATED"/>
    <property type="match status" value="1"/>
</dbReference>
<dbReference type="Pfam" id="PF00989">
    <property type="entry name" value="PAS"/>
    <property type="match status" value="1"/>
</dbReference>
<feature type="compositionally biased region" description="Basic residues" evidence="2">
    <location>
        <begin position="1"/>
        <end position="12"/>
    </location>
</feature>
<dbReference type="Gene3D" id="3.30.70.270">
    <property type="match status" value="1"/>
</dbReference>
<dbReference type="GO" id="GO:0006355">
    <property type="term" value="P:regulation of DNA-templated transcription"/>
    <property type="evidence" value="ECO:0007669"/>
    <property type="project" value="InterPro"/>
</dbReference>
<proteinExistence type="predicted"/>
<organism evidence="6 7">
    <name type="scientific">Halomonas urmiana</name>
    <dbReference type="NCBI Taxonomy" id="490901"/>
    <lineage>
        <taxon>Bacteria</taxon>
        <taxon>Pseudomonadati</taxon>
        <taxon>Pseudomonadota</taxon>
        <taxon>Gammaproteobacteria</taxon>
        <taxon>Oceanospirillales</taxon>
        <taxon>Halomonadaceae</taxon>
        <taxon>Halomonas</taxon>
    </lineage>
</organism>
<name>A0A5R8M8M1_9GAMM</name>
<protein>
    <submittedName>
        <fullName evidence="6">Diguanylate cyclase</fullName>
    </submittedName>
</protein>
<dbReference type="InterPro" id="IPR000700">
    <property type="entry name" value="PAS-assoc_C"/>
</dbReference>
<dbReference type="CDD" id="cd00130">
    <property type="entry name" value="PAS"/>
    <property type="match status" value="1"/>
</dbReference>
<dbReference type="SMART" id="SM00091">
    <property type="entry name" value="PAS"/>
    <property type="match status" value="1"/>
</dbReference>
<dbReference type="PROSITE" id="PS50112">
    <property type="entry name" value="PAS"/>
    <property type="match status" value="1"/>
</dbReference>
<dbReference type="InterPro" id="IPR000160">
    <property type="entry name" value="GGDEF_dom"/>
</dbReference>
<dbReference type="EMBL" id="VBUI01000048">
    <property type="protein sequence ID" value="TLF45119.1"/>
    <property type="molecule type" value="Genomic_DNA"/>
</dbReference>
<dbReference type="FunFam" id="3.30.70.270:FF:000001">
    <property type="entry name" value="Diguanylate cyclase domain protein"/>
    <property type="match status" value="1"/>
</dbReference>
<dbReference type="NCBIfam" id="TIGR00229">
    <property type="entry name" value="sensory_box"/>
    <property type="match status" value="1"/>
</dbReference>
<evidence type="ECO:0000259" key="4">
    <source>
        <dbReference type="PROSITE" id="PS50113"/>
    </source>
</evidence>
<dbReference type="SMART" id="SM00267">
    <property type="entry name" value="GGDEF"/>
    <property type="match status" value="1"/>
</dbReference>
<feature type="domain" description="GGDEF" evidence="5">
    <location>
        <begin position="307"/>
        <end position="440"/>
    </location>
</feature>
<dbReference type="InterPro" id="IPR035965">
    <property type="entry name" value="PAS-like_dom_sf"/>
</dbReference>
<feature type="compositionally biased region" description="Low complexity" evidence="2">
    <location>
        <begin position="60"/>
        <end position="74"/>
    </location>
</feature>
<sequence>MYANARKRRRHVTTLAGYRPGAPRLGPGNAVPAEIRHRQNRKPAHGNARPSDDQVPCLTPSSAPASHAALASPSGMRPMGQARSQAECMRDDSMLQGTAWAPLDSAPFPAEQPLRRGHTPRTEVLPERTATHASRRGLTAALDAEKRWARGVLDAIGDAVLTIDLRGTVTYMNRVAETLTGCSQPEAIGKPLSRVLPLVDGKTHRTAIPAGRRAIEENRAVGLALDGVLVRRDGSRIEIEDSAAPIHDREGRVTGAVIVFHDASLSQVMLERMAYLAQHDPLTGLPNRALLTERLSRALCLARRHRHLVALLYLDLDAFKPINDSFGHAVGDSLLQAVASRVQECMRDIDTVCRQGGDEFVILLAEIRRPEDATRVAEKLLAVLGRPYCIRGHELLITLSIGISLYPDDADDADTLMHYADTAMYHAKRNGRNGHHCFTAEMNTRPLQRRRTEPGLHPPLQPSQLVLDF</sequence>
<dbReference type="GO" id="GO:0003824">
    <property type="term" value="F:catalytic activity"/>
    <property type="evidence" value="ECO:0007669"/>
    <property type="project" value="UniProtKB-ARBA"/>
</dbReference>
<dbReference type="PROSITE" id="PS50113">
    <property type="entry name" value="PAC"/>
    <property type="match status" value="1"/>
</dbReference>
<evidence type="ECO:0000313" key="7">
    <source>
        <dbReference type="Proteomes" id="UP000306973"/>
    </source>
</evidence>
<dbReference type="SUPFAM" id="SSF55785">
    <property type="entry name" value="PYP-like sensor domain (PAS domain)"/>
    <property type="match status" value="1"/>
</dbReference>
<dbReference type="OrthoDB" id="5777683at2"/>
<dbReference type="InterPro" id="IPR052163">
    <property type="entry name" value="DGC-Regulatory_Protein"/>
</dbReference>
<accession>A0A5R8M8M1</accession>
<dbReference type="NCBIfam" id="TIGR00254">
    <property type="entry name" value="GGDEF"/>
    <property type="match status" value="1"/>
</dbReference>
<dbReference type="InterPro" id="IPR001610">
    <property type="entry name" value="PAC"/>
</dbReference>
<dbReference type="SUPFAM" id="SSF55073">
    <property type="entry name" value="Nucleotide cyclase"/>
    <property type="match status" value="1"/>
</dbReference>
<comment type="cofactor">
    <cofactor evidence="1">
        <name>Mg(2+)</name>
        <dbReference type="ChEBI" id="CHEBI:18420"/>
    </cofactor>
</comment>
<reference evidence="6 7" key="1">
    <citation type="journal article" date="2007" name="Int. J. Syst. Evol. Microbiol.">
        <title>Halomonas saccharevitans sp. nov., Halomonas arcis sp. nov. and Halomonas subterranea sp. nov., halophilic bacteria isolated from hypersaline environments of China.</title>
        <authorList>
            <person name="Xu X.W."/>
            <person name="Wu Y.H."/>
            <person name="Zhou Z."/>
            <person name="Wang C.S."/>
            <person name="Zhou Y.G."/>
            <person name="Zhang H.B."/>
            <person name="Wang Y."/>
            <person name="Wu M."/>
        </authorList>
    </citation>
    <scope>NUCLEOTIDE SEQUENCE [LARGE SCALE GENOMIC DNA]</scope>
    <source>
        <strain evidence="6 7">TBZ3</strain>
    </source>
</reference>
<dbReference type="CDD" id="cd01949">
    <property type="entry name" value="GGDEF"/>
    <property type="match status" value="1"/>
</dbReference>
<feature type="domain" description="PAS" evidence="3">
    <location>
        <begin position="145"/>
        <end position="218"/>
    </location>
</feature>
<dbReference type="SMART" id="SM00086">
    <property type="entry name" value="PAC"/>
    <property type="match status" value="1"/>
</dbReference>
<gene>
    <name evidence="6" type="ORF">FEI13_18365</name>
</gene>
<dbReference type="InterPro" id="IPR000014">
    <property type="entry name" value="PAS"/>
</dbReference>
<dbReference type="Gene3D" id="3.30.450.20">
    <property type="entry name" value="PAS domain"/>
    <property type="match status" value="1"/>
</dbReference>
<dbReference type="InterPro" id="IPR043128">
    <property type="entry name" value="Rev_trsase/Diguanyl_cyclase"/>
</dbReference>
<evidence type="ECO:0000256" key="2">
    <source>
        <dbReference type="SAM" id="MobiDB-lite"/>
    </source>
</evidence>
<dbReference type="PROSITE" id="PS50887">
    <property type="entry name" value="GGDEF"/>
    <property type="match status" value="1"/>
</dbReference>
<comment type="caution">
    <text evidence="6">The sequence shown here is derived from an EMBL/GenBank/DDBJ whole genome shotgun (WGS) entry which is preliminary data.</text>
</comment>
<evidence type="ECO:0000259" key="3">
    <source>
        <dbReference type="PROSITE" id="PS50112"/>
    </source>
</evidence>
<evidence type="ECO:0000259" key="5">
    <source>
        <dbReference type="PROSITE" id="PS50887"/>
    </source>
</evidence>
<dbReference type="InterPro" id="IPR029787">
    <property type="entry name" value="Nucleotide_cyclase"/>
</dbReference>
<keyword evidence="7" id="KW-1185">Reference proteome</keyword>
<dbReference type="Pfam" id="PF00990">
    <property type="entry name" value="GGDEF"/>
    <property type="match status" value="1"/>
</dbReference>
<dbReference type="InterPro" id="IPR013767">
    <property type="entry name" value="PAS_fold"/>
</dbReference>
<dbReference type="Proteomes" id="UP000306973">
    <property type="component" value="Unassembled WGS sequence"/>
</dbReference>
<evidence type="ECO:0000313" key="6">
    <source>
        <dbReference type="EMBL" id="TLF45119.1"/>
    </source>
</evidence>
<feature type="region of interest" description="Disordered" evidence="2">
    <location>
        <begin position="1"/>
        <end position="84"/>
    </location>
</feature>
<evidence type="ECO:0000256" key="1">
    <source>
        <dbReference type="ARBA" id="ARBA00001946"/>
    </source>
</evidence>